<dbReference type="OrthoDB" id="4850044at2"/>
<reference evidence="3 4" key="1">
    <citation type="submission" date="2018-08" db="EMBL/GenBank/DDBJ databases">
        <title>Genomic Encyclopedia of Type Strains, Phase IV (KMG-IV): sequencing the most valuable type-strain genomes for metagenomic binning, comparative biology and taxonomic classification.</title>
        <authorList>
            <person name="Goeker M."/>
        </authorList>
    </citation>
    <scope>NUCLEOTIDE SEQUENCE [LARGE SCALE GENOMIC DNA]</scope>
    <source>
        <strain evidence="3 4">DSM 23923</strain>
    </source>
</reference>
<protein>
    <submittedName>
        <fullName evidence="3">Antitoxin VapB</fullName>
    </submittedName>
</protein>
<gene>
    <name evidence="3" type="ORF">DFR64_1624</name>
</gene>
<comment type="caution">
    <text evidence="3">The sequence shown here is derived from an EMBL/GenBank/DDBJ whole genome shotgun (WGS) entry which is preliminary data.</text>
</comment>
<dbReference type="InterPro" id="IPR036005">
    <property type="entry name" value="Creatinase/aminopeptidase-like"/>
</dbReference>
<dbReference type="SUPFAM" id="SSF55920">
    <property type="entry name" value="Creatinase/aminopeptidase"/>
    <property type="match status" value="1"/>
</dbReference>
<dbReference type="Proteomes" id="UP000256388">
    <property type="component" value="Unassembled WGS sequence"/>
</dbReference>
<dbReference type="Pfam" id="PF01321">
    <property type="entry name" value="Creatinase_N"/>
    <property type="match status" value="1"/>
</dbReference>
<dbReference type="AlphaFoldDB" id="A0A347ZQY3"/>
<dbReference type="CDD" id="cd01066">
    <property type="entry name" value="APP_MetAP"/>
    <property type="match status" value="1"/>
</dbReference>
<dbReference type="Pfam" id="PF00557">
    <property type="entry name" value="Peptidase_M24"/>
    <property type="match status" value="1"/>
</dbReference>
<dbReference type="SUPFAM" id="SSF53092">
    <property type="entry name" value="Creatinase/prolidase N-terminal domain"/>
    <property type="match status" value="1"/>
</dbReference>
<evidence type="ECO:0000259" key="2">
    <source>
        <dbReference type="Pfam" id="PF01321"/>
    </source>
</evidence>
<feature type="domain" description="Creatinase N-terminal" evidence="2">
    <location>
        <begin position="16"/>
        <end position="103"/>
    </location>
</feature>
<dbReference type="Gene3D" id="3.40.350.10">
    <property type="entry name" value="Creatinase/prolidase N-terminal domain"/>
    <property type="match status" value="1"/>
</dbReference>
<feature type="domain" description="Peptidase M24" evidence="1">
    <location>
        <begin position="150"/>
        <end position="291"/>
    </location>
</feature>
<dbReference type="InterPro" id="IPR000994">
    <property type="entry name" value="Pept_M24"/>
</dbReference>
<dbReference type="Gene3D" id="3.90.230.10">
    <property type="entry name" value="Creatinase/methionine aminopeptidase superfamily"/>
    <property type="match status" value="1"/>
</dbReference>
<keyword evidence="4" id="KW-1185">Reference proteome</keyword>
<sequence>MEDLSERIRIDAAVKRKKVREYLQQNNLDGLLISTREHFAWVTGGGDSHVVFNSNVGFATLVITRDKAYLVAQSMDAQRLLAEQADGQGYELVVMRWYDGDVRQKALELAGKQVASDMDFPGTVNVYNDLVDLHYPLSELEMERTRWLAAETDRLYTRFAETVKPGQTEQEIAARFHAAHLAAGMQVDVLIVGSDERCFQYRHPIPTAKKLERYLMLHTAARRWGLHCNLTRFIHFGEPGAQIRKVYDAAAAVEARVFQMLEPGLPFADILKAQKEWYAEQEYPEEWRNHFQGGPTGYVIVDAGRCLTDKVVQVNQPYEWFITVTGTKMGELSLMTNAGLEIASFASSTWPGMEITTEKGSIIVPDLLVR</sequence>
<dbReference type="EMBL" id="QUMS01000001">
    <property type="protein sequence ID" value="REG11732.1"/>
    <property type="molecule type" value="Genomic_DNA"/>
</dbReference>
<accession>A0A347ZQY3</accession>
<organism evidence="3 4">
    <name type="scientific">Pelolinea submarina</name>
    <dbReference type="NCBI Taxonomy" id="913107"/>
    <lineage>
        <taxon>Bacteria</taxon>
        <taxon>Bacillati</taxon>
        <taxon>Chloroflexota</taxon>
        <taxon>Anaerolineae</taxon>
        <taxon>Anaerolineales</taxon>
        <taxon>Anaerolineaceae</taxon>
        <taxon>Pelolinea</taxon>
    </lineage>
</organism>
<dbReference type="PANTHER" id="PTHR46112:SF3">
    <property type="entry name" value="AMINOPEPTIDASE YPDF"/>
    <property type="match status" value="1"/>
</dbReference>
<evidence type="ECO:0000313" key="3">
    <source>
        <dbReference type="EMBL" id="REG11732.1"/>
    </source>
</evidence>
<dbReference type="PANTHER" id="PTHR46112">
    <property type="entry name" value="AMINOPEPTIDASE"/>
    <property type="match status" value="1"/>
</dbReference>
<name>A0A347ZQY3_9CHLR</name>
<dbReference type="InterPro" id="IPR000587">
    <property type="entry name" value="Creatinase_N"/>
</dbReference>
<dbReference type="InterPro" id="IPR029149">
    <property type="entry name" value="Creatin/AminoP/Spt16_N"/>
</dbReference>
<evidence type="ECO:0000313" key="4">
    <source>
        <dbReference type="Proteomes" id="UP000256388"/>
    </source>
</evidence>
<dbReference type="RefSeq" id="WP_116224847.1">
    <property type="nucleotide sequence ID" value="NZ_AP018437.1"/>
</dbReference>
<evidence type="ECO:0000259" key="1">
    <source>
        <dbReference type="Pfam" id="PF00557"/>
    </source>
</evidence>
<dbReference type="InterPro" id="IPR050659">
    <property type="entry name" value="Peptidase_M24B"/>
</dbReference>
<proteinExistence type="predicted"/>